<dbReference type="AlphaFoldDB" id="A0A154BRD0"/>
<keyword evidence="3 6" id="KW-0963">Cytoplasm</keyword>
<evidence type="ECO:0000313" key="8">
    <source>
        <dbReference type="Proteomes" id="UP000076268"/>
    </source>
</evidence>
<comment type="caution">
    <text evidence="7">The sequence shown here is derived from an EMBL/GenBank/DDBJ whole genome shotgun (WGS) entry which is preliminary data.</text>
</comment>
<dbReference type="PANTHER" id="PTHR34773">
    <property type="entry name" value="FLAGELLAR SECRETION CHAPERONE FLIS"/>
    <property type="match status" value="1"/>
</dbReference>
<keyword evidence="8" id="KW-1185">Reference proteome</keyword>
<dbReference type="CDD" id="cd16098">
    <property type="entry name" value="FliS"/>
    <property type="match status" value="1"/>
</dbReference>
<dbReference type="InterPro" id="IPR003713">
    <property type="entry name" value="FliS"/>
</dbReference>
<dbReference type="Pfam" id="PF02561">
    <property type="entry name" value="FliS"/>
    <property type="match status" value="1"/>
</dbReference>
<name>A0A154BRD0_ANASB</name>
<comment type="similarity">
    <text evidence="2 6">Belongs to the FliS family.</text>
</comment>
<dbReference type="EMBL" id="LSGP01000017">
    <property type="protein sequence ID" value="KYZ76502.1"/>
    <property type="molecule type" value="Genomic_DNA"/>
</dbReference>
<dbReference type="RefSeq" id="WP_066242081.1">
    <property type="nucleotide sequence ID" value="NZ_LSGP01000017.1"/>
</dbReference>
<evidence type="ECO:0000313" key="7">
    <source>
        <dbReference type="EMBL" id="KYZ76502.1"/>
    </source>
</evidence>
<accession>A0A154BRD0</accession>
<organism evidence="7 8">
    <name type="scientific">Anaerosporomusa subterranea</name>
    <dbReference type="NCBI Taxonomy" id="1794912"/>
    <lineage>
        <taxon>Bacteria</taxon>
        <taxon>Bacillati</taxon>
        <taxon>Bacillota</taxon>
        <taxon>Negativicutes</taxon>
        <taxon>Acetonemataceae</taxon>
        <taxon>Anaerosporomusa</taxon>
    </lineage>
</organism>
<dbReference type="GO" id="GO:0005829">
    <property type="term" value="C:cytosol"/>
    <property type="evidence" value="ECO:0007669"/>
    <property type="project" value="UniProtKB-SubCell"/>
</dbReference>
<dbReference type="NCBIfam" id="TIGR00208">
    <property type="entry name" value="fliS"/>
    <property type="match status" value="1"/>
</dbReference>
<evidence type="ECO:0000256" key="5">
    <source>
        <dbReference type="ARBA" id="ARBA00023186"/>
    </source>
</evidence>
<keyword evidence="7" id="KW-0969">Cilium</keyword>
<sequence length="133" mass="15272">MNAMNMANAYKNQQIMTASPEELTLMLYNGAIRFTSESILALEQGDISKSHAANVRAQDIVREFMITLDMKIELSKNWMSLYDYIEYNLVQGNVKKDKTMLENAKGILSDMRDTWVEAMKQARQQRLQTAVGR</sequence>
<protein>
    <recommendedName>
        <fullName evidence="6">Flagellar secretion chaperone FliS</fullName>
    </recommendedName>
</protein>
<evidence type="ECO:0000256" key="3">
    <source>
        <dbReference type="ARBA" id="ARBA00022490"/>
    </source>
</evidence>
<comment type="subcellular location">
    <subcellularLocation>
        <location evidence="1 6">Cytoplasm</location>
        <location evidence="1 6">Cytosol</location>
    </subcellularLocation>
</comment>
<dbReference type="Gene3D" id="1.20.120.340">
    <property type="entry name" value="Flagellar protein FliS"/>
    <property type="match status" value="1"/>
</dbReference>
<keyword evidence="7" id="KW-0966">Cell projection</keyword>
<evidence type="ECO:0000256" key="1">
    <source>
        <dbReference type="ARBA" id="ARBA00004514"/>
    </source>
</evidence>
<keyword evidence="4 6" id="KW-1005">Bacterial flagellum biogenesis</keyword>
<gene>
    <name evidence="7" type="ORF">AXX12_08700</name>
</gene>
<dbReference type="Proteomes" id="UP000076268">
    <property type="component" value="Unassembled WGS sequence"/>
</dbReference>
<dbReference type="PANTHER" id="PTHR34773:SF1">
    <property type="entry name" value="FLAGELLAR SECRETION CHAPERONE FLIS"/>
    <property type="match status" value="1"/>
</dbReference>
<dbReference type="InterPro" id="IPR036584">
    <property type="entry name" value="FliS_sf"/>
</dbReference>
<dbReference type="STRING" id="1794912.AXX12_08700"/>
<evidence type="ECO:0000256" key="6">
    <source>
        <dbReference type="PIRNR" id="PIRNR039090"/>
    </source>
</evidence>
<keyword evidence="5" id="KW-0143">Chaperone</keyword>
<proteinExistence type="inferred from homology"/>
<evidence type="ECO:0000256" key="4">
    <source>
        <dbReference type="ARBA" id="ARBA00022795"/>
    </source>
</evidence>
<keyword evidence="7" id="KW-0282">Flagellum</keyword>
<dbReference type="SUPFAM" id="SSF101116">
    <property type="entry name" value="Flagellar export chaperone FliS"/>
    <property type="match status" value="1"/>
</dbReference>
<reference evidence="7 8" key="1">
    <citation type="submission" date="2016-02" db="EMBL/GenBank/DDBJ databases">
        <title>Anaerosporomusa subterraneum gen. nov., sp. nov., a spore-forming obligate anaerobe isolated from saprolite.</title>
        <authorList>
            <person name="Choi J.K."/>
            <person name="Shah M."/>
            <person name="Yee N."/>
        </authorList>
    </citation>
    <scope>NUCLEOTIDE SEQUENCE [LARGE SCALE GENOMIC DNA]</scope>
    <source>
        <strain evidence="7 8">RU4</strain>
    </source>
</reference>
<dbReference type="GO" id="GO:0071973">
    <property type="term" value="P:bacterial-type flagellum-dependent cell motility"/>
    <property type="evidence" value="ECO:0007669"/>
    <property type="project" value="TreeGrafter"/>
</dbReference>
<dbReference type="PIRSF" id="PIRSF039090">
    <property type="entry name" value="Flis"/>
    <property type="match status" value="1"/>
</dbReference>
<dbReference type="OrthoDB" id="1524959at2"/>
<evidence type="ECO:0000256" key="2">
    <source>
        <dbReference type="ARBA" id="ARBA00008787"/>
    </source>
</evidence>
<dbReference type="GO" id="GO:0044780">
    <property type="term" value="P:bacterial-type flagellum assembly"/>
    <property type="evidence" value="ECO:0007669"/>
    <property type="project" value="InterPro"/>
</dbReference>